<keyword evidence="2" id="KW-1185">Reference proteome</keyword>
<evidence type="ECO:0000313" key="1">
    <source>
        <dbReference type="EMBL" id="KAK3897400.1"/>
    </source>
</evidence>
<reference evidence="1" key="2">
    <citation type="submission" date="2023-05" db="EMBL/GenBank/DDBJ databases">
        <authorList>
            <consortium name="Lawrence Berkeley National Laboratory"/>
            <person name="Steindorff A."/>
            <person name="Hensen N."/>
            <person name="Bonometti L."/>
            <person name="Westerberg I."/>
            <person name="Brannstrom I.O."/>
            <person name="Guillou S."/>
            <person name="Cros-Aarteil S."/>
            <person name="Calhoun S."/>
            <person name="Haridas S."/>
            <person name="Kuo A."/>
            <person name="Mondo S."/>
            <person name="Pangilinan J."/>
            <person name="Riley R."/>
            <person name="Labutti K."/>
            <person name="Andreopoulos B."/>
            <person name="Lipzen A."/>
            <person name="Chen C."/>
            <person name="Yanf M."/>
            <person name="Daum C."/>
            <person name="Ng V."/>
            <person name="Clum A."/>
            <person name="Ohm R."/>
            <person name="Martin F."/>
            <person name="Silar P."/>
            <person name="Natvig D."/>
            <person name="Lalanne C."/>
            <person name="Gautier V."/>
            <person name="Ament-Velasquez S.L."/>
            <person name="Kruys A."/>
            <person name="Hutchinson M.I."/>
            <person name="Powell A.J."/>
            <person name="Barry K."/>
            <person name="Miller A.N."/>
            <person name="Grigoriev I.V."/>
            <person name="Debuchy R."/>
            <person name="Gladieux P."/>
            <person name="Thoren M.H."/>
            <person name="Johannesson H."/>
        </authorList>
    </citation>
    <scope>NUCLEOTIDE SEQUENCE</scope>
    <source>
        <strain evidence="1">CBS 103.79</strain>
    </source>
</reference>
<name>A0AAN6MAV9_9PEZI</name>
<dbReference type="PANTHER" id="PTHR37535:SF4">
    <property type="entry name" value="FLUG DOMAIN-CONTAINING PROTEIN"/>
    <property type="match status" value="1"/>
</dbReference>
<sequence>MERQSLDAGEEKAIEPKAWRRGAANVADGNASDAVRDQMMRHNPKWATFNSAYINEKVGFHLQNAFLDESTEDKLLAMLSHIGLMRDPRASIHDFVQAIHEVDTSTIEDDRGFIDIVVEVHLWGRRSMLEVASFCPRTRYLAEGINETQLGSSLH</sequence>
<proteinExistence type="predicted"/>
<dbReference type="PANTHER" id="PTHR37535">
    <property type="entry name" value="FLUG DOMAIN PROTEIN"/>
    <property type="match status" value="1"/>
</dbReference>
<gene>
    <name evidence="1" type="ORF">C8A05DRAFT_39048</name>
</gene>
<dbReference type="EMBL" id="MU856176">
    <property type="protein sequence ID" value="KAK3897400.1"/>
    <property type="molecule type" value="Genomic_DNA"/>
</dbReference>
<dbReference type="InterPro" id="IPR021842">
    <property type="entry name" value="DUF3435"/>
</dbReference>
<reference evidence="1" key="1">
    <citation type="journal article" date="2023" name="Mol. Phylogenet. Evol.">
        <title>Genome-scale phylogeny and comparative genomics of the fungal order Sordariales.</title>
        <authorList>
            <person name="Hensen N."/>
            <person name="Bonometti L."/>
            <person name="Westerberg I."/>
            <person name="Brannstrom I.O."/>
            <person name="Guillou S."/>
            <person name="Cros-Aarteil S."/>
            <person name="Calhoun S."/>
            <person name="Haridas S."/>
            <person name="Kuo A."/>
            <person name="Mondo S."/>
            <person name="Pangilinan J."/>
            <person name="Riley R."/>
            <person name="LaButti K."/>
            <person name="Andreopoulos B."/>
            <person name="Lipzen A."/>
            <person name="Chen C."/>
            <person name="Yan M."/>
            <person name="Daum C."/>
            <person name="Ng V."/>
            <person name="Clum A."/>
            <person name="Steindorff A."/>
            <person name="Ohm R.A."/>
            <person name="Martin F."/>
            <person name="Silar P."/>
            <person name="Natvig D.O."/>
            <person name="Lalanne C."/>
            <person name="Gautier V."/>
            <person name="Ament-Velasquez S.L."/>
            <person name="Kruys A."/>
            <person name="Hutchinson M.I."/>
            <person name="Powell A.J."/>
            <person name="Barry K."/>
            <person name="Miller A.N."/>
            <person name="Grigoriev I.V."/>
            <person name="Debuchy R."/>
            <person name="Gladieux P."/>
            <person name="Hiltunen Thoren M."/>
            <person name="Johannesson H."/>
        </authorList>
    </citation>
    <scope>NUCLEOTIDE SEQUENCE</scope>
    <source>
        <strain evidence="1">CBS 103.79</strain>
    </source>
</reference>
<evidence type="ECO:0000313" key="2">
    <source>
        <dbReference type="Proteomes" id="UP001303889"/>
    </source>
</evidence>
<dbReference type="AlphaFoldDB" id="A0AAN6MAV9"/>
<organism evidence="1 2">
    <name type="scientific">Staphylotrichum tortipilum</name>
    <dbReference type="NCBI Taxonomy" id="2831512"/>
    <lineage>
        <taxon>Eukaryota</taxon>
        <taxon>Fungi</taxon>
        <taxon>Dikarya</taxon>
        <taxon>Ascomycota</taxon>
        <taxon>Pezizomycotina</taxon>
        <taxon>Sordariomycetes</taxon>
        <taxon>Sordariomycetidae</taxon>
        <taxon>Sordariales</taxon>
        <taxon>Chaetomiaceae</taxon>
        <taxon>Staphylotrichum</taxon>
    </lineage>
</organism>
<comment type="caution">
    <text evidence="1">The sequence shown here is derived from an EMBL/GenBank/DDBJ whole genome shotgun (WGS) entry which is preliminary data.</text>
</comment>
<accession>A0AAN6MAV9</accession>
<protein>
    <submittedName>
        <fullName evidence="1">Uncharacterized protein</fullName>
    </submittedName>
</protein>
<dbReference type="Proteomes" id="UP001303889">
    <property type="component" value="Unassembled WGS sequence"/>
</dbReference>
<dbReference type="Pfam" id="PF11917">
    <property type="entry name" value="DUF3435"/>
    <property type="match status" value="1"/>
</dbReference>